<evidence type="ECO:0000256" key="1">
    <source>
        <dbReference type="SAM" id="Phobius"/>
    </source>
</evidence>
<evidence type="ECO:0008006" key="4">
    <source>
        <dbReference type="Google" id="ProtNLM"/>
    </source>
</evidence>
<protein>
    <recommendedName>
        <fullName evidence="4">DUF3592 domain-containing protein</fullName>
    </recommendedName>
</protein>
<evidence type="ECO:0000313" key="3">
    <source>
        <dbReference type="Proteomes" id="UP000004095"/>
    </source>
</evidence>
<reference evidence="2 3" key="1">
    <citation type="submission" date="2007-01" db="EMBL/GenBank/DDBJ databases">
        <authorList>
            <person name="Haygood M."/>
            <person name="Podell S."/>
            <person name="Anderson C."/>
            <person name="Hopkinson B."/>
            <person name="Roe K."/>
            <person name="Barbeau K."/>
            <person name="Gaasterland T."/>
            <person name="Ferriera S."/>
            <person name="Johnson J."/>
            <person name="Kravitz S."/>
            <person name="Beeson K."/>
            <person name="Sutton G."/>
            <person name="Rogers Y.-H."/>
            <person name="Friedman R."/>
            <person name="Frazier M."/>
            <person name="Venter J.C."/>
        </authorList>
    </citation>
    <scope>NUCLEOTIDE SEQUENCE [LARGE SCALE GENOMIC DNA]</scope>
    <source>
        <strain evidence="2 3">ATCC 23134</strain>
    </source>
</reference>
<accession>A1ZCF1</accession>
<dbReference type="AlphaFoldDB" id="A1ZCF1"/>
<feature type="transmembrane region" description="Helical" evidence="1">
    <location>
        <begin position="7"/>
        <end position="25"/>
    </location>
</feature>
<keyword evidence="1" id="KW-0472">Membrane</keyword>
<feature type="transmembrane region" description="Helical" evidence="1">
    <location>
        <begin position="111"/>
        <end position="132"/>
    </location>
</feature>
<keyword evidence="1" id="KW-1133">Transmembrane helix</keyword>
<organism evidence="2 3">
    <name type="scientific">Microscilla marina ATCC 23134</name>
    <dbReference type="NCBI Taxonomy" id="313606"/>
    <lineage>
        <taxon>Bacteria</taxon>
        <taxon>Pseudomonadati</taxon>
        <taxon>Bacteroidota</taxon>
        <taxon>Cytophagia</taxon>
        <taxon>Cytophagales</taxon>
        <taxon>Microscillaceae</taxon>
        <taxon>Microscilla</taxon>
    </lineage>
</organism>
<evidence type="ECO:0000313" key="2">
    <source>
        <dbReference type="EMBL" id="EAY31953.1"/>
    </source>
</evidence>
<comment type="caution">
    <text evidence="2">The sequence shown here is derived from an EMBL/GenBank/DDBJ whole genome shotgun (WGS) entry which is preliminary data.</text>
</comment>
<gene>
    <name evidence="2" type="ORF">M23134_01982</name>
</gene>
<dbReference type="RefSeq" id="WP_002692803.1">
    <property type="nucleotide sequence ID" value="NZ_AAWS01000001.1"/>
</dbReference>
<dbReference type="Proteomes" id="UP000004095">
    <property type="component" value="Unassembled WGS sequence"/>
</dbReference>
<keyword evidence="3" id="KW-1185">Reference proteome</keyword>
<proteinExistence type="predicted"/>
<sequence>MYKVIQGIFFITLGVVFSVVGFRTYQKYAYINQHYIKAQGKVVKLTPVPDRKEAFSPEIAFQDKQGQTYTLPAKLVYKQNQIAVGDVLPLLYAPAQPQKAFLYNSFNLKRLPWLLMITGLVFCVGGTIVLTYRKKKLR</sequence>
<dbReference type="EMBL" id="AAWS01000001">
    <property type="protein sequence ID" value="EAY31953.1"/>
    <property type="molecule type" value="Genomic_DNA"/>
</dbReference>
<keyword evidence="1" id="KW-0812">Transmembrane</keyword>
<name>A1ZCF1_MICM2</name>